<proteinExistence type="predicted"/>
<organism evidence="2 3">
    <name type="scientific">Stratiformator vulcanicus</name>
    <dbReference type="NCBI Taxonomy" id="2527980"/>
    <lineage>
        <taxon>Bacteria</taxon>
        <taxon>Pseudomonadati</taxon>
        <taxon>Planctomycetota</taxon>
        <taxon>Planctomycetia</taxon>
        <taxon>Planctomycetales</taxon>
        <taxon>Planctomycetaceae</taxon>
        <taxon>Stratiformator</taxon>
    </lineage>
</organism>
<evidence type="ECO:0000259" key="1">
    <source>
        <dbReference type="Pfam" id="PF10099"/>
    </source>
</evidence>
<dbReference type="KEGG" id="svp:Pan189_40300"/>
<dbReference type="Proteomes" id="UP000317318">
    <property type="component" value="Chromosome"/>
</dbReference>
<dbReference type="Pfam" id="PF10099">
    <property type="entry name" value="RskA_C"/>
    <property type="match status" value="1"/>
</dbReference>
<feature type="domain" description="Anti-sigma K factor RskA C-terminal" evidence="1">
    <location>
        <begin position="114"/>
        <end position="242"/>
    </location>
</feature>
<keyword evidence="3" id="KW-1185">Reference proteome</keyword>
<dbReference type="OrthoDB" id="5624446at2"/>
<dbReference type="PANTHER" id="PTHR37461">
    <property type="entry name" value="ANTI-SIGMA-K FACTOR RSKA"/>
    <property type="match status" value="1"/>
</dbReference>
<evidence type="ECO:0000313" key="3">
    <source>
        <dbReference type="Proteomes" id="UP000317318"/>
    </source>
</evidence>
<reference evidence="2 3" key="1">
    <citation type="submission" date="2019-02" db="EMBL/GenBank/DDBJ databases">
        <title>Deep-cultivation of Planctomycetes and their phenomic and genomic characterization uncovers novel biology.</title>
        <authorList>
            <person name="Wiegand S."/>
            <person name="Jogler M."/>
            <person name="Boedeker C."/>
            <person name="Pinto D."/>
            <person name="Vollmers J."/>
            <person name="Rivas-Marin E."/>
            <person name="Kohn T."/>
            <person name="Peeters S.H."/>
            <person name="Heuer A."/>
            <person name="Rast P."/>
            <person name="Oberbeckmann S."/>
            <person name="Bunk B."/>
            <person name="Jeske O."/>
            <person name="Meyerdierks A."/>
            <person name="Storesund J.E."/>
            <person name="Kallscheuer N."/>
            <person name="Luecker S."/>
            <person name="Lage O.M."/>
            <person name="Pohl T."/>
            <person name="Merkel B.J."/>
            <person name="Hornburger P."/>
            <person name="Mueller R.-W."/>
            <person name="Bruemmer F."/>
            <person name="Labrenz M."/>
            <person name="Spormann A.M."/>
            <person name="Op den Camp H."/>
            <person name="Overmann J."/>
            <person name="Amann R."/>
            <person name="Jetten M.S.M."/>
            <person name="Mascher T."/>
            <person name="Medema M.H."/>
            <person name="Devos D.P."/>
            <person name="Kaster A.-K."/>
            <person name="Ovreas L."/>
            <person name="Rohde M."/>
            <person name="Galperin M.Y."/>
            <person name="Jogler C."/>
        </authorList>
    </citation>
    <scope>NUCLEOTIDE SEQUENCE [LARGE SCALE GENOMIC DNA]</scope>
    <source>
        <strain evidence="2 3">Pan189</strain>
    </source>
</reference>
<dbReference type="RefSeq" id="WP_145365747.1">
    <property type="nucleotide sequence ID" value="NZ_CP036268.1"/>
</dbReference>
<name>A0A517R712_9PLAN</name>
<accession>A0A517R712</accession>
<dbReference type="PANTHER" id="PTHR37461:SF1">
    <property type="entry name" value="ANTI-SIGMA-K FACTOR RSKA"/>
    <property type="match status" value="1"/>
</dbReference>
<dbReference type="InterPro" id="IPR018764">
    <property type="entry name" value="RskA_C"/>
</dbReference>
<evidence type="ECO:0000313" key="2">
    <source>
        <dbReference type="EMBL" id="QDT39621.1"/>
    </source>
</evidence>
<protein>
    <submittedName>
        <fullName evidence="2">Anti-sigma-K factor rskA</fullName>
    </submittedName>
</protein>
<dbReference type="AlphaFoldDB" id="A0A517R712"/>
<dbReference type="GO" id="GO:0016989">
    <property type="term" value="F:sigma factor antagonist activity"/>
    <property type="evidence" value="ECO:0007669"/>
    <property type="project" value="TreeGrafter"/>
</dbReference>
<gene>
    <name evidence="2" type="ORF">Pan189_40300</name>
</gene>
<dbReference type="InterPro" id="IPR051474">
    <property type="entry name" value="Anti-sigma-K/W_factor"/>
</dbReference>
<dbReference type="EMBL" id="CP036268">
    <property type="protein sequence ID" value="QDT39621.1"/>
    <property type="molecule type" value="Genomic_DNA"/>
</dbReference>
<dbReference type="GO" id="GO:0005886">
    <property type="term" value="C:plasma membrane"/>
    <property type="evidence" value="ECO:0007669"/>
    <property type="project" value="InterPro"/>
</dbReference>
<dbReference type="GO" id="GO:0006417">
    <property type="term" value="P:regulation of translation"/>
    <property type="evidence" value="ECO:0007669"/>
    <property type="project" value="TreeGrafter"/>
</dbReference>
<sequence>MTETHSNDPEFERLIELLGDEALFGICQSDREELDRLLGKHSDVDRLELQRLAASIYLAEAELVSEIPDRLREKLLDDAPQYLSNSLDESATNEQSSRPSNTSEFSTRELLAWFAAAAATLTAIAGWWGQSDAPQSIDDPDRLRLAWTATEDPAATGAGGRVEWSQDNQRGRMVISGLAANDPQTYQYQLWIFDDEQEHPIDGGVFDIPADADGPVIVPIDAKLKVSKPTLFAVTIEKPGGVVVSDKERIALLAEIDPAA</sequence>